<dbReference type="AlphaFoldDB" id="A0A5E4R3C3"/>
<evidence type="ECO:0000313" key="1">
    <source>
        <dbReference type="EMBL" id="VVD05207.1"/>
    </source>
</evidence>
<name>A0A5E4R3C3_9NEOP</name>
<evidence type="ECO:0000313" key="2">
    <source>
        <dbReference type="Proteomes" id="UP000324832"/>
    </source>
</evidence>
<protein>
    <submittedName>
        <fullName evidence="1">Uncharacterized protein</fullName>
    </submittedName>
</protein>
<sequence length="38" mass="4699">YSRQLQYLNSIFWLTRIGNFLLKQAWHEFFLYKMGQTG</sequence>
<keyword evidence="2" id="KW-1185">Reference proteome</keyword>
<gene>
    <name evidence="1" type="ORF">LSINAPIS_LOCUS14793</name>
</gene>
<reference evidence="1 2" key="1">
    <citation type="submission" date="2017-07" db="EMBL/GenBank/DDBJ databases">
        <authorList>
            <person name="Talla V."/>
            <person name="Backstrom N."/>
        </authorList>
    </citation>
    <scope>NUCLEOTIDE SEQUENCE [LARGE SCALE GENOMIC DNA]</scope>
</reference>
<proteinExistence type="predicted"/>
<accession>A0A5E4R3C3</accession>
<dbReference type="EMBL" id="FZQP02006940">
    <property type="protein sequence ID" value="VVD05207.1"/>
    <property type="molecule type" value="Genomic_DNA"/>
</dbReference>
<organism evidence="1 2">
    <name type="scientific">Leptidea sinapis</name>
    <dbReference type="NCBI Taxonomy" id="189913"/>
    <lineage>
        <taxon>Eukaryota</taxon>
        <taxon>Metazoa</taxon>
        <taxon>Ecdysozoa</taxon>
        <taxon>Arthropoda</taxon>
        <taxon>Hexapoda</taxon>
        <taxon>Insecta</taxon>
        <taxon>Pterygota</taxon>
        <taxon>Neoptera</taxon>
        <taxon>Endopterygota</taxon>
        <taxon>Lepidoptera</taxon>
        <taxon>Glossata</taxon>
        <taxon>Ditrysia</taxon>
        <taxon>Papilionoidea</taxon>
        <taxon>Pieridae</taxon>
        <taxon>Dismorphiinae</taxon>
        <taxon>Leptidea</taxon>
    </lineage>
</organism>
<dbReference type="Proteomes" id="UP000324832">
    <property type="component" value="Unassembled WGS sequence"/>
</dbReference>
<feature type="non-terminal residue" evidence="1">
    <location>
        <position position="1"/>
    </location>
</feature>